<dbReference type="EMBL" id="FODH01000027">
    <property type="protein sequence ID" value="SEP18097.1"/>
    <property type="molecule type" value="Genomic_DNA"/>
</dbReference>
<evidence type="ECO:0000313" key="3">
    <source>
        <dbReference type="Proteomes" id="UP000198809"/>
    </source>
</evidence>
<dbReference type="EMBL" id="CP076607">
    <property type="protein sequence ID" value="QWU15672.1"/>
    <property type="molecule type" value="Genomic_DNA"/>
</dbReference>
<dbReference type="SUPFAM" id="SSF69279">
    <property type="entry name" value="Phage tail proteins"/>
    <property type="match status" value="2"/>
</dbReference>
<dbReference type="STRING" id="1333845.SAMN04487895_12718"/>
<evidence type="ECO:0000313" key="1">
    <source>
        <dbReference type="EMBL" id="QWU15672.1"/>
    </source>
</evidence>
<dbReference type="OrthoDB" id="9815473at2"/>
<dbReference type="AlphaFoldDB" id="A0A1H8VS92"/>
<gene>
    <name evidence="1" type="ORF">KP014_28300</name>
    <name evidence="2" type="ORF">SAMN04487895_12718</name>
</gene>
<protein>
    <submittedName>
        <fullName evidence="1">Late control protein</fullName>
    </submittedName>
</protein>
<organism evidence="2 3">
    <name type="scientific">Paenibacillus sophorae</name>
    <dbReference type="NCBI Taxonomy" id="1333845"/>
    <lineage>
        <taxon>Bacteria</taxon>
        <taxon>Bacillati</taxon>
        <taxon>Bacillota</taxon>
        <taxon>Bacilli</taxon>
        <taxon>Bacillales</taxon>
        <taxon>Paenibacillaceae</taxon>
        <taxon>Paenibacillus</taxon>
    </lineage>
</organism>
<accession>A0A1H8VS92</accession>
<name>A0A1H8VS92_9BACL</name>
<reference evidence="1 4" key="2">
    <citation type="submission" date="2021-06" db="EMBL/GenBank/DDBJ databases">
        <title>Whole genome sequence of Paenibacillus sophorae DSM23020 for comparative genomics.</title>
        <authorList>
            <person name="Kim M.-J."/>
            <person name="Lee G."/>
            <person name="Shin J.-H."/>
        </authorList>
    </citation>
    <scope>NUCLEOTIDE SEQUENCE [LARGE SCALE GENOMIC DNA]</scope>
    <source>
        <strain evidence="1 4">DSM 23020</strain>
    </source>
</reference>
<proteinExistence type="predicted"/>
<reference evidence="2 3" key="1">
    <citation type="submission" date="2016-10" db="EMBL/GenBank/DDBJ databases">
        <authorList>
            <person name="de Groot N.N."/>
        </authorList>
    </citation>
    <scope>NUCLEOTIDE SEQUENCE [LARGE SCALE GENOMIC DNA]</scope>
    <source>
        <strain evidence="2 3">CGMCC 1.10238</strain>
    </source>
</reference>
<evidence type="ECO:0000313" key="2">
    <source>
        <dbReference type="EMBL" id="SEP18097.1"/>
    </source>
</evidence>
<dbReference type="Proteomes" id="UP000683429">
    <property type="component" value="Chromosome"/>
</dbReference>
<evidence type="ECO:0000313" key="4">
    <source>
        <dbReference type="Proteomes" id="UP000683429"/>
    </source>
</evidence>
<dbReference type="Proteomes" id="UP000198809">
    <property type="component" value="Unassembled WGS sequence"/>
</dbReference>
<sequence>MEKMQDARRAVLVLEYNGKIVTKYIADSLIDFTYTDAASGDLDDIDLRLEDKALKWQGAWTAAEGDKIKATIRTVNWDKPGEIKKLYLGSFEVDSGSVEGPPDTVSIKATSLPVSSGVRHEKRTRAWEKTKLKTIAEGIAKHAGLKLLYEATDNPSYDRIEQTDVSDMAFLLDAATKEGIAVKVSGGKLVLFDEFRYETKPAVATITRGKDNVLDYSFSWSFASKAYRSAILTYTDSSKKKTYKATYTPPGAPRSGPVLNLNEQVSSQAEAARIARKRLRERNKEYGKGTLTLMGDIRMATGLTININGWGKYDGKYIIESCVQRVGSSGFVTELQIRKVLGW</sequence>
<keyword evidence="4" id="KW-1185">Reference proteome</keyword>